<feature type="compositionally biased region" description="Basic and acidic residues" evidence="1">
    <location>
        <begin position="115"/>
        <end position="142"/>
    </location>
</feature>
<dbReference type="RefSeq" id="WP_337797766.1">
    <property type="nucleotide sequence ID" value="NZ_JACCHL010000001.1"/>
</dbReference>
<evidence type="ECO:0000313" key="2">
    <source>
        <dbReference type="EMBL" id="NYH50504.1"/>
    </source>
</evidence>
<dbReference type="Proteomes" id="UP000584931">
    <property type="component" value="Unassembled WGS sequence"/>
</dbReference>
<sequence length="188" mass="20623">MTEEPFDEKTGSGDTDEPYDVDTDMGDDPELSKAVARERRIEPDYGIQEYDFVDPETPGTDSSAPRGIDEAVRSERSDLYPRENWGGETRSAEQEAVHEVDNTDAPDTGEGAAVRSEHPVRPYEHPADTPHGERDDERDRTTDTSGYVPDAEDPRDTGTPDTGAPKDTRAADPGAEDTEIPDTGTRDV</sequence>
<protein>
    <recommendedName>
        <fullName evidence="4">DUF5709 domain-containing protein</fullName>
    </recommendedName>
</protein>
<dbReference type="AlphaFoldDB" id="A0A7Y9X7J3"/>
<feature type="compositionally biased region" description="Acidic residues" evidence="1">
    <location>
        <begin position="14"/>
        <end position="29"/>
    </location>
</feature>
<evidence type="ECO:0000256" key="1">
    <source>
        <dbReference type="SAM" id="MobiDB-lite"/>
    </source>
</evidence>
<feature type="compositionally biased region" description="Basic and acidic residues" evidence="1">
    <location>
        <begin position="152"/>
        <end position="170"/>
    </location>
</feature>
<proteinExistence type="predicted"/>
<evidence type="ECO:0008006" key="4">
    <source>
        <dbReference type="Google" id="ProtNLM"/>
    </source>
</evidence>
<feature type="region of interest" description="Disordered" evidence="1">
    <location>
        <begin position="1"/>
        <end position="188"/>
    </location>
</feature>
<gene>
    <name evidence="2" type="ORF">HNR06_000093</name>
</gene>
<comment type="caution">
    <text evidence="2">The sequence shown here is derived from an EMBL/GenBank/DDBJ whole genome shotgun (WGS) entry which is preliminary data.</text>
</comment>
<organism evidence="2 3">
    <name type="scientific">Nocardiopsis sinuspersici</name>
    <dbReference type="NCBI Taxonomy" id="501010"/>
    <lineage>
        <taxon>Bacteria</taxon>
        <taxon>Bacillati</taxon>
        <taxon>Actinomycetota</taxon>
        <taxon>Actinomycetes</taxon>
        <taxon>Streptosporangiales</taxon>
        <taxon>Nocardiopsidaceae</taxon>
        <taxon>Nocardiopsis</taxon>
    </lineage>
</organism>
<feature type="compositionally biased region" description="Basic and acidic residues" evidence="1">
    <location>
        <begin position="90"/>
        <end position="101"/>
    </location>
</feature>
<dbReference type="EMBL" id="JACCHL010000001">
    <property type="protein sequence ID" value="NYH50504.1"/>
    <property type="molecule type" value="Genomic_DNA"/>
</dbReference>
<name>A0A7Y9X7J3_9ACTN</name>
<reference evidence="2 3" key="1">
    <citation type="submission" date="2020-07" db="EMBL/GenBank/DDBJ databases">
        <title>Sequencing the genomes of 1000 actinobacteria strains.</title>
        <authorList>
            <person name="Klenk H.-P."/>
        </authorList>
    </citation>
    <scope>NUCLEOTIDE SEQUENCE [LARGE SCALE GENOMIC DNA]</scope>
    <source>
        <strain evidence="2 3">DSM 45278</strain>
    </source>
</reference>
<feature type="compositionally biased region" description="Basic and acidic residues" evidence="1">
    <location>
        <begin position="67"/>
        <end position="81"/>
    </location>
</feature>
<evidence type="ECO:0000313" key="3">
    <source>
        <dbReference type="Proteomes" id="UP000584931"/>
    </source>
</evidence>
<accession>A0A7Y9X7J3</accession>